<keyword evidence="2" id="KW-1185">Reference proteome</keyword>
<evidence type="ECO:0000313" key="1">
    <source>
        <dbReference type="EMBL" id="UOE32645.1"/>
    </source>
</evidence>
<dbReference type="EMBL" id="CP094534">
    <property type="protein sequence ID" value="UOE32645.1"/>
    <property type="molecule type" value="Genomic_DNA"/>
</dbReference>
<dbReference type="RefSeq" id="WP_243511587.1">
    <property type="nucleotide sequence ID" value="NZ_CP094534.1"/>
</dbReference>
<reference evidence="1 2" key="1">
    <citation type="submission" date="2022-03" db="EMBL/GenBank/DDBJ databases">
        <title>Hymenobactersp. isolated from the air.</title>
        <authorList>
            <person name="Won M."/>
            <person name="Kwon S.-W."/>
        </authorList>
    </citation>
    <scope>NUCLEOTIDE SEQUENCE [LARGE SCALE GENOMIC DNA]</scope>
    <source>
        <strain evidence="1 2">KACC 22596</strain>
    </source>
</reference>
<gene>
    <name evidence="1" type="ORF">MTP16_16085</name>
</gene>
<organism evidence="1 2">
    <name type="scientific">Hymenobacter monticola</name>
    <dbReference type="NCBI Taxonomy" id="1705399"/>
    <lineage>
        <taxon>Bacteria</taxon>
        <taxon>Pseudomonadati</taxon>
        <taxon>Bacteroidota</taxon>
        <taxon>Cytophagia</taxon>
        <taxon>Cytophagales</taxon>
        <taxon>Hymenobacteraceae</taxon>
        <taxon>Hymenobacter</taxon>
    </lineage>
</organism>
<protein>
    <submittedName>
        <fullName evidence="1">Uncharacterized protein</fullName>
    </submittedName>
</protein>
<dbReference type="Proteomes" id="UP000831390">
    <property type="component" value="Chromosome"/>
</dbReference>
<sequence length="541" mass="60340">MPGFLNLRTWFFRGAWCLLAQQLAACGNSSAPAHRAAVQWDADSTTVRVAAGPQYARGAVWRFFWGQHYRAIWNTPVTAPVLRLASAERDSLLPLRAGGSYQSRTLRLRTTKGYQFVLRSVDKDMSAALPVGWKRNLLRGLMKDQTSATLPYGAYVAARLATAAGVYHANPRLVYLSDDPFLGKFRADYANALYLLEERPEGDQRHARSFGYSPAIYNSRHLLTVLRKRPNAGVDPHTFLRARLLDMWLGDWSRREDQWRWASFPGPGGTRFRPIPRDRDQAFFRFDDGVFTRVISWFLTKFQSFHATMRLSNVDALTTTARNLDRTLLGPLSAADFKAEADSLQKRLSDAVIDEALKAGPAETRAVIAVELAPLLRARRAQLAAVAQRYFEILNTEAWVVGTDHAERFVVSGAGPGRLRVQLLAIRKHRADSLISERVYDPQTTRQLNLYGLDGNDEFRISPDANVGLRVGIYGGQGENQLTVSGPSSKAESIAKTLPDFTLYTTGAPVTASPGIATQPDPHPELTNNALGWVKHYRLDD</sequence>
<name>A0ABY4B0G0_9BACT</name>
<proteinExistence type="predicted"/>
<accession>A0ABY4B0G0</accession>
<evidence type="ECO:0000313" key="2">
    <source>
        <dbReference type="Proteomes" id="UP000831390"/>
    </source>
</evidence>